<proteinExistence type="predicted"/>
<protein>
    <recommendedName>
        <fullName evidence="1">DUF4371 domain-containing protein</fullName>
    </recommendedName>
</protein>
<reference evidence="2" key="1">
    <citation type="journal article" date="2019" name="Sci. Rep.">
        <title>Draft genome of Tanacetum cinerariifolium, the natural source of mosquito coil.</title>
        <authorList>
            <person name="Yamashiro T."/>
            <person name="Shiraishi A."/>
            <person name="Satake H."/>
            <person name="Nakayama K."/>
        </authorList>
    </citation>
    <scope>NUCLEOTIDE SEQUENCE</scope>
</reference>
<dbReference type="EMBL" id="BKCJ010002438">
    <property type="protein sequence ID" value="GEU48557.1"/>
    <property type="molecule type" value="Genomic_DNA"/>
</dbReference>
<evidence type="ECO:0000259" key="1">
    <source>
        <dbReference type="Pfam" id="PF14291"/>
    </source>
</evidence>
<comment type="caution">
    <text evidence="2">The sequence shown here is derived from an EMBL/GenBank/DDBJ whole genome shotgun (WGS) entry which is preliminary data.</text>
</comment>
<evidence type="ECO:0000313" key="2">
    <source>
        <dbReference type="EMBL" id="GEU48557.1"/>
    </source>
</evidence>
<dbReference type="PANTHER" id="PTHR11697:SF230">
    <property type="entry name" value="ZINC FINGER, MYM DOMAIN CONTAINING 1"/>
    <property type="match status" value="1"/>
</dbReference>
<organism evidence="2">
    <name type="scientific">Tanacetum cinerariifolium</name>
    <name type="common">Dalmatian daisy</name>
    <name type="synonym">Chrysanthemum cinerariifolium</name>
    <dbReference type="NCBI Taxonomy" id="118510"/>
    <lineage>
        <taxon>Eukaryota</taxon>
        <taxon>Viridiplantae</taxon>
        <taxon>Streptophyta</taxon>
        <taxon>Embryophyta</taxon>
        <taxon>Tracheophyta</taxon>
        <taxon>Spermatophyta</taxon>
        <taxon>Magnoliopsida</taxon>
        <taxon>eudicotyledons</taxon>
        <taxon>Gunneridae</taxon>
        <taxon>Pentapetalae</taxon>
        <taxon>asterids</taxon>
        <taxon>campanulids</taxon>
        <taxon>Asterales</taxon>
        <taxon>Asteraceae</taxon>
        <taxon>Asteroideae</taxon>
        <taxon>Anthemideae</taxon>
        <taxon>Anthemidinae</taxon>
        <taxon>Tanacetum</taxon>
    </lineage>
</organism>
<dbReference type="Pfam" id="PF14291">
    <property type="entry name" value="DUF4371"/>
    <property type="match status" value="1"/>
</dbReference>
<sequence>MSLCLRYENIKGDVVECFNGIVHVKGTTALTLKKAILSLLADHSLSPFKIPKQGYDRANNMIGEINCLNTLIGDVSSNSDDQLKVETACYALESFGFVFLVILMKKLFGVENDLNYALQEKDQDIVEAMSLIELTKERLQIIRNDGWEDGNTLKIWHQKGLKDVGEFFLKLVELKKHTTFDLVHLLIKLALILPEFRWQRQV</sequence>
<dbReference type="AlphaFoldDB" id="A0A6L2KIJ2"/>
<gene>
    <name evidence="2" type="ORF">Tci_020535</name>
</gene>
<dbReference type="InterPro" id="IPR025398">
    <property type="entry name" value="DUF4371"/>
</dbReference>
<dbReference type="InterPro" id="IPR055298">
    <property type="entry name" value="AtLOH3-like"/>
</dbReference>
<feature type="domain" description="DUF4371" evidence="1">
    <location>
        <begin position="1"/>
        <end position="66"/>
    </location>
</feature>
<accession>A0A6L2KIJ2</accession>
<dbReference type="PANTHER" id="PTHR11697">
    <property type="entry name" value="GENERAL TRANSCRIPTION FACTOR 2-RELATED ZINC FINGER PROTEIN"/>
    <property type="match status" value="1"/>
</dbReference>
<name>A0A6L2KIJ2_TANCI</name>